<protein>
    <submittedName>
        <fullName evidence="2">Uncharacterized protein</fullName>
    </submittedName>
</protein>
<dbReference type="AlphaFoldDB" id="A0A9W9FM82"/>
<keyword evidence="3" id="KW-1185">Reference proteome</keyword>
<name>A0A9W9FM82_9EURO</name>
<dbReference type="GeneID" id="81354725"/>
<dbReference type="EMBL" id="JAPQKI010000004">
    <property type="protein sequence ID" value="KAJ5102723.1"/>
    <property type="molecule type" value="Genomic_DNA"/>
</dbReference>
<accession>A0A9W9FM82</accession>
<proteinExistence type="predicted"/>
<reference evidence="2" key="2">
    <citation type="journal article" date="2023" name="IMA Fungus">
        <title>Comparative genomic study of the Penicillium genus elucidates a diverse pangenome and 15 lateral gene transfer events.</title>
        <authorList>
            <person name="Petersen C."/>
            <person name="Sorensen T."/>
            <person name="Nielsen M.R."/>
            <person name="Sondergaard T.E."/>
            <person name="Sorensen J.L."/>
            <person name="Fitzpatrick D.A."/>
            <person name="Frisvad J.C."/>
            <person name="Nielsen K.L."/>
        </authorList>
    </citation>
    <scope>NUCLEOTIDE SEQUENCE</scope>
    <source>
        <strain evidence="2">IBT 30761</strain>
    </source>
</reference>
<gene>
    <name evidence="2" type="ORF">N7532_003252</name>
</gene>
<feature type="compositionally biased region" description="Basic and acidic residues" evidence="1">
    <location>
        <begin position="52"/>
        <end position="65"/>
    </location>
</feature>
<comment type="caution">
    <text evidence="2">The sequence shown here is derived from an EMBL/GenBank/DDBJ whole genome shotgun (WGS) entry which is preliminary data.</text>
</comment>
<feature type="region of interest" description="Disordered" evidence="1">
    <location>
        <begin position="22"/>
        <end position="82"/>
    </location>
</feature>
<dbReference type="RefSeq" id="XP_056476103.1">
    <property type="nucleotide sequence ID" value="XM_056615746.1"/>
</dbReference>
<dbReference type="OrthoDB" id="4526540at2759"/>
<evidence type="ECO:0000313" key="2">
    <source>
        <dbReference type="EMBL" id="KAJ5102723.1"/>
    </source>
</evidence>
<reference evidence="2" key="1">
    <citation type="submission" date="2022-11" db="EMBL/GenBank/DDBJ databases">
        <authorList>
            <person name="Petersen C."/>
        </authorList>
    </citation>
    <scope>NUCLEOTIDE SEQUENCE</scope>
    <source>
        <strain evidence="2">IBT 30761</strain>
    </source>
</reference>
<organism evidence="2 3">
    <name type="scientific">Penicillium argentinense</name>
    <dbReference type="NCBI Taxonomy" id="1131581"/>
    <lineage>
        <taxon>Eukaryota</taxon>
        <taxon>Fungi</taxon>
        <taxon>Dikarya</taxon>
        <taxon>Ascomycota</taxon>
        <taxon>Pezizomycotina</taxon>
        <taxon>Eurotiomycetes</taxon>
        <taxon>Eurotiomycetidae</taxon>
        <taxon>Eurotiales</taxon>
        <taxon>Aspergillaceae</taxon>
        <taxon>Penicillium</taxon>
    </lineage>
</organism>
<feature type="compositionally biased region" description="Basic and acidic residues" evidence="1">
    <location>
        <begin position="29"/>
        <end position="39"/>
    </location>
</feature>
<evidence type="ECO:0000256" key="1">
    <source>
        <dbReference type="SAM" id="MobiDB-lite"/>
    </source>
</evidence>
<dbReference type="Proteomes" id="UP001149074">
    <property type="component" value="Unassembled WGS sequence"/>
</dbReference>
<evidence type="ECO:0000313" key="3">
    <source>
        <dbReference type="Proteomes" id="UP001149074"/>
    </source>
</evidence>
<sequence length="82" mass="9777">MSDQSKAQPPHEHEGFFERILHHHMGQQTEEKMKDHHEDHDEDENNTAKQEMNNKGEMDKMKDYLHEDEELEENGQTYAGLM</sequence>